<evidence type="ECO:0000313" key="2">
    <source>
        <dbReference type="EMBL" id="PXY20245.1"/>
    </source>
</evidence>
<gene>
    <name evidence="2" type="ORF">BA062_33175</name>
</gene>
<dbReference type="PANTHER" id="PTHR18964:SF173">
    <property type="entry name" value="GLUCOKINASE"/>
    <property type="match status" value="1"/>
</dbReference>
<comment type="similarity">
    <text evidence="1">Belongs to the ROK (NagC/XylR) family.</text>
</comment>
<protein>
    <submittedName>
        <fullName evidence="2">Transcriptional regulator</fullName>
    </submittedName>
</protein>
<dbReference type="InterPro" id="IPR036388">
    <property type="entry name" value="WH-like_DNA-bd_sf"/>
</dbReference>
<evidence type="ECO:0000256" key="1">
    <source>
        <dbReference type="ARBA" id="ARBA00006479"/>
    </source>
</evidence>
<dbReference type="AlphaFoldDB" id="A0A318LC68"/>
<organism evidence="2 3">
    <name type="scientific">Prauserella flavalba</name>
    <dbReference type="NCBI Taxonomy" id="1477506"/>
    <lineage>
        <taxon>Bacteria</taxon>
        <taxon>Bacillati</taxon>
        <taxon>Actinomycetota</taxon>
        <taxon>Actinomycetes</taxon>
        <taxon>Pseudonocardiales</taxon>
        <taxon>Pseudonocardiaceae</taxon>
        <taxon>Prauserella</taxon>
    </lineage>
</organism>
<dbReference type="InterPro" id="IPR049874">
    <property type="entry name" value="ROK_cs"/>
</dbReference>
<name>A0A318LC68_9PSEU</name>
<dbReference type="EMBL" id="MASU01000017">
    <property type="protein sequence ID" value="PXY20245.1"/>
    <property type="molecule type" value="Genomic_DNA"/>
</dbReference>
<evidence type="ECO:0000313" key="3">
    <source>
        <dbReference type="Proteomes" id="UP000247892"/>
    </source>
</evidence>
<dbReference type="InterPro" id="IPR000600">
    <property type="entry name" value="ROK"/>
</dbReference>
<proteinExistence type="inferred from homology"/>
<dbReference type="SUPFAM" id="SSF46785">
    <property type="entry name" value="Winged helix' DNA-binding domain"/>
    <property type="match status" value="1"/>
</dbReference>
<sequence length="396" mass="41644">MTKSTQTSPTSPGHVLGVLRAEGPLTRQELQERVGLSRVTMVERLDVLRRLGLVRATGHRESSGGRRAEVLEVNDTGRTALVADLGQSHATLAVTDLRGTVFARDDHRLPVRHSPRDVVPVLLDAGRDLLNRTGRADTLCAMALSVPGQIDHERGVTVAPPTMPDWNGKPLREPFADAFGVPVLLENDANALALGDYYAMGRPDSALIGVKVGTGIGAGVVISGRIHRGESGSAGEIGHMRIEGSEQRCSCGRRGCVAASASGQALTRDLRPTGVRTLADVVRRVGEGRGDAVRAAAEAGRLVGTVVATMVTIVNPRYVRVGGAIGVLPPFLEALRRTVEANAHASALRNLDIEPSQLGENGAFVGLAGLVADEMLAPATVDAMVANLQAAQPERT</sequence>
<dbReference type="Gene3D" id="3.30.420.40">
    <property type="match status" value="2"/>
</dbReference>
<dbReference type="PANTHER" id="PTHR18964">
    <property type="entry name" value="ROK (REPRESSOR, ORF, KINASE) FAMILY"/>
    <property type="match status" value="1"/>
</dbReference>
<keyword evidence="3" id="KW-1185">Reference proteome</keyword>
<dbReference type="Pfam" id="PF00480">
    <property type="entry name" value="ROK"/>
    <property type="match status" value="1"/>
</dbReference>
<dbReference type="InterPro" id="IPR036390">
    <property type="entry name" value="WH_DNA-bd_sf"/>
</dbReference>
<dbReference type="InterPro" id="IPR043129">
    <property type="entry name" value="ATPase_NBD"/>
</dbReference>
<dbReference type="SUPFAM" id="SSF53067">
    <property type="entry name" value="Actin-like ATPase domain"/>
    <property type="match status" value="1"/>
</dbReference>
<dbReference type="Gene3D" id="1.10.10.10">
    <property type="entry name" value="Winged helix-like DNA-binding domain superfamily/Winged helix DNA-binding domain"/>
    <property type="match status" value="1"/>
</dbReference>
<dbReference type="PROSITE" id="PS01125">
    <property type="entry name" value="ROK"/>
    <property type="match status" value="1"/>
</dbReference>
<dbReference type="Proteomes" id="UP000247892">
    <property type="component" value="Unassembled WGS sequence"/>
</dbReference>
<reference evidence="2 3" key="1">
    <citation type="submission" date="2016-07" db="EMBL/GenBank/DDBJ databases">
        <title>Draft genome sequence of Prauserella sp. YIM 121212, isolated from alkaline soil.</title>
        <authorList>
            <person name="Ruckert C."/>
            <person name="Albersmeier A."/>
            <person name="Jiang C.-L."/>
            <person name="Jiang Y."/>
            <person name="Kalinowski J."/>
            <person name="Schneider O."/>
            <person name="Winkler A."/>
            <person name="Zotchev S.B."/>
        </authorList>
    </citation>
    <scope>NUCLEOTIDE SEQUENCE [LARGE SCALE GENOMIC DNA]</scope>
    <source>
        <strain evidence="2 3">YIM 121212</strain>
    </source>
</reference>
<comment type="caution">
    <text evidence="2">The sequence shown here is derived from an EMBL/GenBank/DDBJ whole genome shotgun (WGS) entry which is preliminary data.</text>
</comment>
<accession>A0A318LC68</accession>